<dbReference type="InterPro" id="IPR011010">
    <property type="entry name" value="DNA_brk_join_enz"/>
</dbReference>
<comment type="function">
    <text evidence="1">Site-specific tyrosine recombinase, which acts by catalyzing the cutting and rejoining of the recombining DNA molecules.</text>
</comment>
<keyword evidence="10" id="KW-0131">Cell cycle</keyword>
<evidence type="ECO:0000256" key="3">
    <source>
        <dbReference type="ARBA" id="ARBA00008857"/>
    </source>
</evidence>
<keyword evidence="4" id="KW-0963">Cytoplasm</keyword>
<evidence type="ECO:0000256" key="11">
    <source>
        <dbReference type="PROSITE-ProRule" id="PRU01248"/>
    </source>
</evidence>
<keyword evidence="5" id="KW-0132">Cell division</keyword>
<reference evidence="14 15" key="1">
    <citation type="journal article" date="2019" name="Nat. Med.">
        <title>A library of human gut bacterial isolates paired with longitudinal multiomics data enables mechanistic microbiome research.</title>
        <authorList>
            <person name="Poyet M."/>
            <person name="Groussin M."/>
            <person name="Gibbons S.M."/>
            <person name="Avila-Pacheco J."/>
            <person name="Jiang X."/>
            <person name="Kearney S.M."/>
            <person name="Perrotta A.R."/>
            <person name="Berdy B."/>
            <person name="Zhao S."/>
            <person name="Lieberman T.D."/>
            <person name="Swanson P.K."/>
            <person name="Smith M."/>
            <person name="Roesemann S."/>
            <person name="Alexander J.E."/>
            <person name="Rich S.A."/>
            <person name="Livny J."/>
            <person name="Vlamakis H."/>
            <person name="Clish C."/>
            <person name="Bullock K."/>
            <person name="Deik A."/>
            <person name="Scott J."/>
            <person name="Pierce K.A."/>
            <person name="Xavier R.J."/>
            <person name="Alm E.J."/>
        </authorList>
    </citation>
    <scope>NUCLEOTIDE SEQUENCE [LARGE SCALE GENOMIC DNA]</scope>
    <source>
        <strain evidence="14 15">BIOML-A1</strain>
    </source>
</reference>
<dbReference type="PANTHER" id="PTHR30349:SF77">
    <property type="entry name" value="TYROSINE RECOMBINASE XERC"/>
    <property type="match status" value="1"/>
</dbReference>
<name>A0A844KCF3_9FIRM</name>
<evidence type="ECO:0000259" key="13">
    <source>
        <dbReference type="PROSITE" id="PS51900"/>
    </source>
</evidence>
<evidence type="ECO:0000313" key="14">
    <source>
        <dbReference type="EMBL" id="MTR76174.1"/>
    </source>
</evidence>
<dbReference type="RefSeq" id="WP_055156245.1">
    <property type="nucleotide sequence ID" value="NZ_WNAF01000002.1"/>
</dbReference>
<dbReference type="PANTHER" id="PTHR30349">
    <property type="entry name" value="PHAGE INTEGRASE-RELATED"/>
    <property type="match status" value="1"/>
</dbReference>
<gene>
    <name evidence="14" type="ORF">GMD21_05685</name>
</gene>
<dbReference type="PROSITE" id="PS51900">
    <property type="entry name" value="CB"/>
    <property type="match status" value="1"/>
</dbReference>
<keyword evidence="6" id="KW-0159">Chromosome partition</keyword>
<dbReference type="InterPro" id="IPR044068">
    <property type="entry name" value="CB"/>
</dbReference>
<dbReference type="PROSITE" id="PS51257">
    <property type="entry name" value="PROKAR_LIPOPROTEIN"/>
    <property type="match status" value="1"/>
</dbReference>
<evidence type="ECO:0000256" key="2">
    <source>
        <dbReference type="ARBA" id="ARBA00004496"/>
    </source>
</evidence>
<keyword evidence="8 11" id="KW-0238">DNA-binding</keyword>
<feature type="domain" description="Tyr recombinase" evidence="12">
    <location>
        <begin position="151"/>
        <end position="324"/>
    </location>
</feature>
<dbReference type="InterPro" id="IPR002104">
    <property type="entry name" value="Integrase_catalytic"/>
</dbReference>
<protein>
    <submittedName>
        <fullName evidence="14">Tyrosine-type recombinase/integrase</fullName>
    </submittedName>
</protein>
<dbReference type="GO" id="GO:0005737">
    <property type="term" value="C:cytoplasm"/>
    <property type="evidence" value="ECO:0007669"/>
    <property type="project" value="UniProtKB-SubCell"/>
</dbReference>
<feature type="domain" description="Core-binding (CB)" evidence="13">
    <location>
        <begin position="41"/>
        <end position="130"/>
    </location>
</feature>
<evidence type="ECO:0000256" key="9">
    <source>
        <dbReference type="ARBA" id="ARBA00023172"/>
    </source>
</evidence>
<dbReference type="InterPro" id="IPR010998">
    <property type="entry name" value="Integrase_recombinase_N"/>
</dbReference>
<dbReference type="AlphaFoldDB" id="A0A844KCF3"/>
<dbReference type="InterPro" id="IPR050090">
    <property type="entry name" value="Tyrosine_recombinase_XerCD"/>
</dbReference>
<sequence>MEKKIMEILRRMQGVLQEKQQKELQNVLMIVLAGCKIVEETSVKAVSNEWMTDLQDFLMSKSLGGKSPETVKRYQYELQRLLSYIDKEVAQITAGDISQYMRAYKAIRKVSNQTLKNVRAVYSSFFGWLRDRNRIRLNPMIMVEEIKVETIIKKPFSDEEREKLLRECDTIRDKAMVEFLYSTAVRVSELSRINREDVQFASRDLVVYGKGGKERRVYINEKTNLYLKEYLQGRTDTDPALFVSLKGGHERLSKSGIEDIIRRIGKRANVEKAHPHRFRRTALTNALNRGMPLQEAMILAGHSKPETTMRYCTVDQEAVQYHHKKYLSA</sequence>
<dbReference type="Gene3D" id="1.10.150.130">
    <property type="match status" value="1"/>
</dbReference>
<comment type="similarity">
    <text evidence="3">Belongs to the 'phage' integrase family.</text>
</comment>
<evidence type="ECO:0000256" key="8">
    <source>
        <dbReference type="ARBA" id="ARBA00023125"/>
    </source>
</evidence>
<proteinExistence type="inferred from homology"/>
<comment type="subcellular location">
    <subcellularLocation>
        <location evidence="2">Cytoplasm</location>
    </subcellularLocation>
</comment>
<evidence type="ECO:0000313" key="15">
    <source>
        <dbReference type="Proteomes" id="UP000448177"/>
    </source>
</evidence>
<dbReference type="InterPro" id="IPR013762">
    <property type="entry name" value="Integrase-like_cat_sf"/>
</dbReference>
<dbReference type="SUPFAM" id="SSF56349">
    <property type="entry name" value="DNA breaking-rejoining enzymes"/>
    <property type="match status" value="1"/>
</dbReference>
<dbReference type="Proteomes" id="UP000448177">
    <property type="component" value="Unassembled WGS sequence"/>
</dbReference>
<dbReference type="EMBL" id="WNAF01000002">
    <property type="protein sequence ID" value="MTR76174.1"/>
    <property type="molecule type" value="Genomic_DNA"/>
</dbReference>
<dbReference type="Gene3D" id="1.10.443.10">
    <property type="entry name" value="Intergrase catalytic core"/>
    <property type="match status" value="1"/>
</dbReference>
<dbReference type="GO" id="GO:0003677">
    <property type="term" value="F:DNA binding"/>
    <property type="evidence" value="ECO:0007669"/>
    <property type="project" value="UniProtKB-UniRule"/>
</dbReference>
<dbReference type="GO" id="GO:0007059">
    <property type="term" value="P:chromosome segregation"/>
    <property type="evidence" value="ECO:0007669"/>
    <property type="project" value="UniProtKB-KW"/>
</dbReference>
<evidence type="ECO:0000256" key="1">
    <source>
        <dbReference type="ARBA" id="ARBA00003283"/>
    </source>
</evidence>
<accession>A0A844KCF3</accession>
<evidence type="ECO:0000256" key="10">
    <source>
        <dbReference type="ARBA" id="ARBA00023306"/>
    </source>
</evidence>
<dbReference type="GO" id="GO:0051301">
    <property type="term" value="P:cell division"/>
    <property type="evidence" value="ECO:0007669"/>
    <property type="project" value="UniProtKB-KW"/>
</dbReference>
<dbReference type="Pfam" id="PF13495">
    <property type="entry name" value="Phage_int_SAM_4"/>
    <property type="match status" value="1"/>
</dbReference>
<comment type="caution">
    <text evidence="14">The sequence shown here is derived from an EMBL/GenBank/DDBJ whole genome shotgun (WGS) entry which is preliminary data.</text>
</comment>
<organism evidence="14 15">
    <name type="scientific">Mediterraneibacter faecis</name>
    <dbReference type="NCBI Taxonomy" id="592978"/>
    <lineage>
        <taxon>Bacteria</taxon>
        <taxon>Bacillati</taxon>
        <taxon>Bacillota</taxon>
        <taxon>Clostridia</taxon>
        <taxon>Lachnospirales</taxon>
        <taxon>Lachnospiraceae</taxon>
        <taxon>Mediterraneibacter</taxon>
    </lineage>
</organism>
<evidence type="ECO:0000256" key="4">
    <source>
        <dbReference type="ARBA" id="ARBA00022490"/>
    </source>
</evidence>
<keyword evidence="15" id="KW-1185">Reference proteome</keyword>
<dbReference type="PROSITE" id="PS51898">
    <property type="entry name" value="TYR_RECOMBINASE"/>
    <property type="match status" value="1"/>
</dbReference>
<dbReference type="Pfam" id="PF00589">
    <property type="entry name" value="Phage_integrase"/>
    <property type="match status" value="1"/>
</dbReference>
<evidence type="ECO:0000256" key="7">
    <source>
        <dbReference type="ARBA" id="ARBA00022908"/>
    </source>
</evidence>
<keyword evidence="7" id="KW-0229">DNA integration</keyword>
<dbReference type="InterPro" id="IPR004107">
    <property type="entry name" value="Integrase_SAM-like_N"/>
</dbReference>
<keyword evidence="9" id="KW-0233">DNA recombination</keyword>
<dbReference type="GO" id="GO:0015074">
    <property type="term" value="P:DNA integration"/>
    <property type="evidence" value="ECO:0007669"/>
    <property type="project" value="UniProtKB-KW"/>
</dbReference>
<evidence type="ECO:0000256" key="6">
    <source>
        <dbReference type="ARBA" id="ARBA00022829"/>
    </source>
</evidence>
<evidence type="ECO:0000256" key="5">
    <source>
        <dbReference type="ARBA" id="ARBA00022618"/>
    </source>
</evidence>
<dbReference type="GO" id="GO:0006310">
    <property type="term" value="P:DNA recombination"/>
    <property type="evidence" value="ECO:0007669"/>
    <property type="project" value="UniProtKB-KW"/>
</dbReference>
<evidence type="ECO:0000259" key="12">
    <source>
        <dbReference type="PROSITE" id="PS51898"/>
    </source>
</evidence>